<evidence type="ECO:0000313" key="2">
    <source>
        <dbReference type="EMBL" id="KAG0277919.1"/>
    </source>
</evidence>
<dbReference type="OrthoDB" id="2421493at2759"/>
<accession>A0A9P6QQQ2</accession>
<reference evidence="2" key="1">
    <citation type="journal article" date="2020" name="Fungal Divers.">
        <title>Resolving the Mortierellaceae phylogeny through synthesis of multi-gene phylogenetics and phylogenomics.</title>
        <authorList>
            <person name="Vandepol N."/>
            <person name="Liber J."/>
            <person name="Desiro A."/>
            <person name="Na H."/>
            <person name="Kennedy M."/>
            <person name="Barry K."/>
            <person name="Grigoriev I.V."/>
            <person name="Miller A.N."/>
            <person name="O'Donnell K."/>
            <person name="Stajich J.E."/>
            <person name="Bonito G."/>
        </authorList>
    </citation>
    <scope>NUCLEOTIDE SEQUENCE</scope>
    <source>
        <strain evidence="2">NVP60</strain>
    </source>
</reference>
<dbReference type="Proteomes" id="UP000823405">
    <property type="component" value="Unassembled WGS sequence"/>
</dbReference>
<feature type="compositionally biased region" description="Polar residues" evidence="1">
    <location>
        <begin position="16"/>
        <end position="27"/>
    </location>
</feature>
<dbReference type="EMBL" id="JAAAIN010004835">
    <property type="protein sequence ID" value="KAG0277919.1"/>
    <property type="molecule type" value="Genomic_DNA"/>
</dbReference>
<dbReference type="AlphaFoldDB" id="A0A9P6QQQ2"/>
<evidence type="ECO:0000256" key="1">
    <source>
        <dbReference type="SAM" id="MobiDB-lite"/>
    </source>
</evidence>
<comment type="caution">
    <text evidence="2">The sequence shown here is derived from an EMBL/GenBank/DDBJ whole genome shotgun (WGS) entry which is preliminary data.</text>
</comment>
<feature type="compositionally biased region" description="Low complexity" evidence="1">
    <location>
        <begin position="36"/>
        <end position="55"/>
    </location>
</feature>
<sequence length="137" mass="15305">MALTTSSTTIGATSGPNSPCLGTTSAKQKVAPPHQPLTQTQLQTQPQQQPQQQQKSPPPSTPIYTIDDFITRFACKLQFLDYSIKTQMHKIDAIKNDPSQDQKYRDLYLGLTNLEAKVRAIEDKIEDLFKLKIGNCK</sequence>
<feature type="compositionally biased region" description="Low complexity" evidence="1">
    <location>
        <begin position="1"/>
        <end position="15"/>
    </location>
</feature>
<evidence type="ECO:0000313" key="3">
    <source>
        <dbReference type="Proteomes" id="UP000823405"/>
    </source>
</evidence>
<proteinExistence type="predicted"/>
<gene>
    <name evidence="2" type="ORF">BGZ97_009814</name>
</gene>
<feature type="region of interest" description="Disordered" evidence="1">
    <location>
        <begin position="1"/>
        <end position="63"/>
    </location>
</feature>
<keyword evidence="3" id="KW-1185">Reference proteome</keyword>
<organism evidence="2 3">
    <name type="scientific">Linnemannia gamsii</name>
    <dbReference type="NCBI Taxonomy" id="64522"/>
    <lineage>
        <taxon>Eukaryota</taxon>
        <taxon>Fungi</taxon>
        <taxon>Fungi incertae sedis</taxon>
        <taxon>Mucoromycota</taxon>
        <taxon>Mortierellomycotina</taxon>
        <taxon>Mortierellomycetes</taxon>
        <taxon>Mortierellales</taxon>
        <taxon>Mortierellaceae</taxon>
        <taxon>Linnemannia</taxon>
    </lineage>
</organism>
<name>A0A9P6QQQ2_9FUNG</name>
<protein>
    <submittedName>
        <fullName evidence="2">Uncharacterized protein</fullName>
    </submittedName>
</protein>